<reference evidence="3" key="1">
    <citation type="submission" date="2017-08" db="EMBL/GenBank/DDBJ databases">
        <authorList>
            <person name="Grouzdev D.S."/>
            <person name="Gaisin V.A."/>
            <person name="Rysina M.S."/>
            <person name="Gorlenko V.M."/>
        </authorList>
    </citation>
    <scope>NUCLEOTIDE SEQUENCE [LARGE SCALE GENOMIC DNA]</scope>
    <source>
        <strain evidence="3">Kir15-3F</strain>
    </source>
</reference>
<dbReference type="InterPro" id="IPR006336">
    <property type="entry name" value="GCS2"/>
</dbReference>
<sequence length="363" mass="39876">MFRFGIEHEVAFIRADGQFADFANTSFAELAQLVAALPLYPEDYPALHVGDAGIRKKRWYVEGVERFDEAGQLCAFDAKGIEIRTTPQPTIHAALAELHQSYGRLSEVAHAAGFRPIALAFHPVRTEYCYHPPLNSYERQLHQIEPEYQTEHVPMLTFGPDFNLSWSDLGPHEVIDLGRKLTAYSPAIVPFSFNAPFYAGQLWEGLSVRTAIRTGLRPAVRVYLEDEADLIASRPLLTKLARRPQEVGRVEFKACDSCGDFTLYAGLLALLKGLALDRSLPERATTPDALAHQQAARAGLANPSIANQAATLLKAATQALHGDPDVALLQPLAEALARRTCPAQVLRDATMARGRIDLLGGDS</sequence>
<evidence type="ECO:0000313" key="3">
    <source>
        <dbReference type="Proteomes" id="UP000220527"/>
    </source>
</evidence>
<dbReference type="AlphaFoldDB" id="A0A2A6RLL8"/>
<gene>
    <name evidence="2" type="ORF">CJ255_06680</name>
</gene>
<dbReference type="Proteomes" id="UP000220527">
    <property type="component" value="Unassembled WGS sequence"/>
</dbReference>
<dbReference type="SUPFAM" id="SSF55931">
    <property type="entry name" value="Glutamine synthetase/guanido kinase"/>
    <property type="match status" value="1"/>
</dbReference>
<comment type="caution">
    <text evidence="2">The sequence shown here is derived from an EMBL/GenBank/DDBJ whole genome shotgun (WGS) entry which is preliminary data.</text>
</comment>
<dbReference type="InterPro" id="IPR014746">
    <property type="entry name" value="Gln_synth/guanido_kin_cat_dom"/>
</dbReference>
<keyword evidence="2" id="KW-0436">Ligase</keyword>
<comment type="catalytic activity">
    <reaction evidence="1">
        <text>L-cysteine + L-glutamate + ATP = gamma-L-glutamyl-L-cysteine + ADP + phosphate + H(+)</text>
        <dbReference type="Rhea" id="RHEA:13285"/>
        <dbReference type="ChEBI" id="CHEBI:15378"/>
        <dbReference type="ChEBI" id="CHEBI:29985"/>
        <dbReference type="ChEBI" id="CHEBI:30616"/>
        <dbReference type="ChEBI" id="CHEBI:35235"/>
        <dbReference type="ChEBI" id="CHEBI:43474"/>
        <dbReference type="ChEBI" id="CHEBI:58173"/>
        <dbReference type="ChEBI" id="CHEBI:456216"/>
        <dbReference type="EC" id="6.3.2.2"/>
    </reaction>
</comment>
<keyword evidence="3" id="KW-1185">Reference proteome</keyword>
<dbReference type="EMBL" id="NQWI01000020">
    <property type="protein sequence ID" value="PDW03833.1"/>
    <property type="molecule type" value="Genomic_DNA"/>
</dbReference>
<name>A0A2A6RLL8_9CHLR</name>
<accession>A0A2A6RLL8</accession>
<evidence type="ECO:0000256" key="1">
    <source>
        <dbReference type="ARBA" id="ARBA00048819"/>
    </source>
</evidence>
<dbReference type="Pfam" id="PF04107">
    <property type="entry name" value="GCS2"/>
    <property type="match status" value="1"/>
</dbReference>
<proteinExistence type="predicted"/>
<protein>
    <submittedName>
        <fullName evidence="2">Glutamate--cysteine ligase</fullName>
    </submittedName>
</protein>
<evidence type="ECO:0000313" key="2">
    <source>
        <dbReference type="EMBL" id="PDW03833.1"/>
    </source>
</evidence>
<dbReference type="OrthoDB" id="143227at2"/>
<organism evidence="2 3">
    <name type="scientific">Candidatus Viridilinea mediisalina</name>
    <dbReference type="NCBI Taxonomy" id="2024553"/>
    <lineage>
        <taxon>Bacteria</taxon>
        <taxon>Bacillati</taxon>
        <taxon>Chloroflexota</taxon>
        <taxon>Chloroflexia</taxon>
        <taxon>Chloroflexales</taxon>
        <taxon>Chloroflexineae</taxon>
        <taxon>Oscillochloridaceae</taxon>
        <taxon>Candidatus Viridilinea</taxon>
    </lineage>
</organism>
<dbReference type="RefSeq" id="WP_097643314.1">
    <property type="nucleotide sequence ID" value="NZ_NQWI01000020.1"/>
</dbReference>
<dbReference type="GO" id="GO:0042398">
    <property type="term" value="P:modified amino acid biosynthetic process"/>
    <property type="evidence" value="ECO:0007669"/>
    <property type="project" value="InterPro"/>
</dbReference>
<dbReference type="GO" id="GO:0004357">
    <property type="term" value="F:glutamate-cysteine ligase activity"/>
    <property type="evidence" value="ECO:0007669"/>
    <property type="project" value="UniProtKB-EC"/>
</dbReference>
<dbReference type="Gene3D" id="3.30.590.20">
    <property type="match status" value="1"/>
</dbReference>